<gene>
    <name evidence="1" type="ORF">A4R43_20845</name>
</gene>
<name>A0A344L9C5_9PSEU</name>
<dbReference type="EMBL" id="CP015163">
    <property type="protein sequence ID" value="AXB44649.1"/>
    <property type="molecule type" value="Genomic_DNA"/>
</dbReference>
<dbReference type="AlphaFoldDB" id="A0A344L9C5"/>
<dbReference type="KEGG" id="aab:A4R43_20845"/>
<evidence type="ECO:0000313" key="2">
    <source>
        <dbReference type="Proteomes" id="UP000250434"/>
    </source>
</evidence>
<organism evidence="1 2">
    <name type="scientific">Amycolatopsis albispora</name>
    <dbReference type="NCBI Taxonomy" id="1804986"/>
    <lineage>
        <taxon>Bacteria</taxon>
        <taxon>Bacillati</taxon>
        <taxon>Actinomycetota</taxon>
        <taxon>Actinomycetes</taxon>
        <taxon>Pseudonocardiales</taxon>
        <taxon>Pseudonocardiaceae</taxon>
        <taxon>Amycolatopsis</taxon>
    </lineage>
</organism>
<reference evidence="1 2" key="1">
    <citation type="submission" date="2016-04" db="EMBL/GenBank/DDBJ databases">
        <title>Complete genome sequence and analysis of deep-sea sediment isolate, Amycolatopsis sp. WP1.</title>
        <authorList>
            <person name="Wang H."/>
            <person name="Chen S."/>
            <person name="Wu Q."/>
        </authorList>
    </citation>
    <scope>NUCLEOTIDE SEQUENCE [LARGE SCALE GENOMIC DNA]</scope>
    <source>
        <strain evidence="1 2">WP1</strain>
    </source>
</reference>
<keyword evidence="2" id="KW-1185">Reference proteome</keyword>
<dbReference type="Proteomes" id="UP000250434">
    <property type="component" value="Chromosome"/>
</dbReference>
<evidence type="ECO:0008006" key="3">
    <source>
        <dbReference type="Google" id="ProtNLM"/>
    </source>
</evidence>
<dbReference type="InterPro" id="IPR036890">
    <property type="entry name" value="HATPase_C_sf"/>
</dbReference>
<sequence>MTTPRPDQILNARMSLTGGPESASWARSQVRLMLDGTSPESVHRTLLVVDELIRDAERHRERVTEIRIALNREAVRLHLELDAAATGGVPLPATPEEIADGRLLLEQVPMDWGVRTAGGIRTVWVVLELSR</sequence>
<proteinExistence type="predicted"/>
<dbReference type="Gene3D" id="3.30.565.10">
    <property type="entry name" value="Histidine kinase-like ATPase, C-terminal domain"/>
    <property type="match status" value="1"/>
</dbReference>
<dbReference type="RefSeq" id="WP_113693902.1">
    <property type="nucleotide sequence ID" value="NZ_CP015163.1"/>
</dbReference>
<accession>A0A344L9C5</accession>
<protein>
    <recommendedName>
        <fullName evidence="3">Histidine kinase/HSP90-like ATPase domain-containing protein</fullName>
    </recommendedName>
</protein>
<evidence type="ECO:0000313" key="1">
    <source>
        <dbReference type="EMBL" id="AXB44649.1"/>
    </source>
</evidence>